<dbReference type="KEGG" id="vg:29065775"/>
<dbReference type="EMBL" id="KX098389">
    <property type="protein sequence ID" value="ANJ65141.1"/>
    <property type="molecule type" value="Genomic_DNA"/>
</dbReference>
<dbReference type="GeneID" id="29065775"/>
<protein>
    <submittedName>
        <fullName evidence="1">DNA processing chain A</fullName>
    </submittedName>
</protein>
<evidence type="ECO:0000313" key="2">
    <source>
        <dbReference type="Proteomes" id="UP000202061"/>
    </source>
</evidence>
<dbReference type="OrthoDB" id="13008at10239"/>
<organism evidence="1 2">
    <name type="scientific">Erwinia phage vB_EamP_Frozen</name>
    <dbReference type="NCBI Taxonomy" id="1852641"/>
    <lineage>
        <taxon>Viruses</taxon>
        <taxon>Duplodnaviria</taxon>
        <taxon>Heunggongvirae</taxon>
        <taxon>Uroviricota</taxon>
        <taxon>Caudoviricetes</taxon>
        <taxon>Schitoviridae</taxon>
        <taxon>Erskinevirinae</taxon>
        <taxon>Johnsonvirus</taxon>
        <taxon>Johnsonvirus frozen</taxon>
    </lineage>
</organism>
<name>A0A191ZCM7_9CAUD</name>
<gene>
    <name evidence="1" type="ORF">FROZEN_9</name>
</gene>
<evidence type="ECO:0000313" key="1">
    <source>
        <dbReference type="EMBL" id="ANJ65141.1"/>
    </source>
</evidence>
<dbReference type="RefSeq" id="YP_009286138.1">
    <property type="nucleotide sequence ID" value="NC_031062.2"/>
</dbReference>
<reference evidence="1" key="1">
    <citation type="submission" date="2017-06" db="EMBL/GenBank/DDBJ databases">
        <authorList>
            <person name="Berg J.A."/>
            <person name="Peck M.D."/>
            <person name="Grossarth S.E."/>
            <person name="Jarvis T.M."/>
            <person name="Merrill B.D."/>
            <person name="Breakwell D.P."/>
            <person name="Burnett S.H."/>
            <person name="Grose J.H."/>
        </authorList>
    </citation>
    <scope>NUCLEOTIDE SEQUENCE [LARGE SCALE GENOMIC DNA]</scope>
</reference>
<proteinExistence type="predicted"/>
<dbReference type="Proteomes" id="UP000202061">
    <property type="component" value="Segment"/>
</dbReference>
<sequence length="120" mass="13618">MPIKILIAGGRDFTDKRVMHAKICELGVKGIIDPECELICGMARGADMTAYELFRESDNVIHEYWADWDGLGKRAGFVRNHDMGEDCDVALIFWDGKSKGTGHMIDILQRMGKPHYVVRY</sequence>
<accession>A0A191ZCM7</accession>
<keyword evidence="2" id="KW-1185">Reference proteome</keyword>